<reference evidence="1 2" key="1">
    <citation type="submission" date="2018-04" db="EMBL/GenBank/DDBJ databases">
        <title>Genomic Encyclopedia of Archaeal and Bacterial Type Strains, Phase II (KMG-II): from individual species to whole genera.</title>
        <authorList>
            <person name="Goeker M."/>
        </authorList>
    </citation>
    <scope>NUCLEOTIDE SEQUENCE [LARGE SCALE GENOMIC DNA]</scope>
    <source>
        <strain evidence="1 2">DSM 23382</strain>
    </source>
</reference>
<dbReference type="OrthoDB" id="4743790at2"/>
<organism evidence="1 2">
    <name type="scientific">Breoghania corrubedonensis</name>
    <dbReference type="NCBI Taxonomy" id="665038"/>
    <lineage>
        <taxon>Bacteria</taxon>
        <taxon>Pseudomonadati</taxon>
        <taxon>Pseudomonadota</taxon>
        <taxon>Alphaproteobacteria</taxon>
        <taxon>Hyphomicrobiales</taxon>
        <taxon>Stappiaceae</taxon>
        <taxon>Breoghania</taxon>
    </lineage>
</organism>
<dbReference type="InterPro" id="IPR007710">
    <property type="entry name" value="Nucleoside_deoxyribTrfase"/>
</dbReference>
<proteinExistence type="predicted"/>
<dbReference type="Pfam" id="PF05014">
    <property type="entry name" value="Nuc_deoxyrib_tr"/>
    <property type="match status" value="1"/>
</dbReference>
<evidence type="ECO:0000313" key="2">
    <source>
        <dbReference type="Proteomes" id="UP000244081"/>
    </source>
</evidence>
<dbReference type="GO" id="GO:0016740">
    <property type="term" value="F:transferase activity"/>
    <property type="evidence" value="ECO:0007669"/>
    <property type="project" value="UniProtKB-KW"/>
</dbReference>
<sequence length="145" mass="16632">MKVFLAGPFKALVDPQEKRMSDHGMAMFVPLIDHFETLGWEVHSAHRREQWGREFMTPDECTRIDYDEIARCDRFVAYPGFPASPGTHVELGWASALQKDITLLLKRGVEYAFLVRGLKTITRVRTLVYDETVEPKALEHLLAEA</sequence>
<dbReference type="RefSeq" id="WP_107988557.1">
    <property type="nucleotide sequence ID" value="NZ_QAYG01000001.1"/>
</dbReference>
<keyword evidence="2" id="KW-1185">Reference proteome</keyword>
<dbReference type="AlphaFoldDB" id="A0A2T5VH47"/>
<protein>
    <submittedName>
        <fullName evidence="1">Nucleoside 2-deoxyribosyltransferase-like protein</fullName>
    </submittedName>
</protein>
<dbReference type="Gene3D" id="3.40.50.450">
    <property type="match status" value="1"/>
</dbReference>
<dbReference type="EMBL" id="QAYG01000001">
    <property type="protein sequence ID" value="PTW63077.1"/>
    <property type="molecule type" value="Genomic_DNA"/>
</dbReference>
<evidence type="ECO:0000313" key="1">
    <source>
        <dbReference type="EMBL" id="PTW63077.1"/>
    </source>
</evidence>
<keyword evidence="1" id="KW-0808">Transferase</keyword>
<gene>
    <name evidence="1" type="ORF">C8N35_1011127</name>
</gene>
<accession>A0A2T5VH47</accession>
<dbReference type="SUPFAM" id="SSF52309">
    <property type="entry name" value="N-(deoxy)ribosyltransferase-like"/>
    <property type="match status" value="1"/>
</dbReference>
<dbReference type="Proteomes" id="UP000244081">
    <property type="component" value="Unassembled WGS sequence"/>
</dbReference>
<comment type="caution">
    <text evidence="1">The sequence shown here is derived from an EMBL/GenBank/DDBJ whole genome shotgun (WGS) entry which is preliminary data.</text>
</comment>
<name>A0A2T5VH47_9HYPH</name>